<gene>
    <name evidence="2" type="ORF">SAMN04489720_0686</name>
</gene>
<evidence type="ECO:0000313" key="2">
    <source>
        <dbReference type="EMBL" id="SDH28634.1"/>
    </source>
</evidence>
<feature type="domain" description="Elongation factor G-binding protein C-terminal treble-clef zinc-finger" evidence="1">
    <location>
        <begin position="8"/>
        <end position="156"/>
    </location>
</feature>
<dbReference type="AlphaFoldDB" id="A0A1G8B666"/>
<dbReference type="Pfam" id="PF16571">
    <property type="entry name" value="FBP_C"/>
    <property type="match status" value="1"/>
</dbReference>
<keyword evidence="2" id="KW-0863">Zinc-finger</keyword>
<sequence>MRPLTEEQIRSSFVNATEQQLAHLSMPGLHETIWEEREYLGWRSPHSAHLGYIVQWLGGEPVGIVVRSSTATLRPGIAAMCTLCHSTQPATQVRLFTAPRAGEKGRAGDSLGTYICESLSCSHSIRIVPPYMASQSRIQERGEAMLERLGAFTRRVMA</sequence>
<organism evidence="2 3">
    <name type="scientific">Agrococcus jejuensis</name>
    <dbReference type="NCBI Taxonomy" id="399736"/>
    <lineage>
        <taxon>Bacteria</taxon>
        <taxon>Bacillati</taxon>
        <taxon>Actinomycetota</taxon>
        <taxon>Actinomycetes</taxon>
        <taxon>Micrococcales</taxon>
        <taxon>Microbacteriaceae</taxon>
        <taxon>Agrococcus</taxon>
    </lineage>
</organism>
<keyword evidence="3" id="KW-1185">Reference proteome</keyword>
<reference evidence="3" key="1">
    <citation type="submission" date="2016-10" db="EMBL/GenBank/DDBJ databases">
        <authorList>
            <person name="Varghese N."/>
            <person name="Submissions S."/>
        </authorList>
    </citation>
    <scope>NUCLEOTIDE SEQUENCE [LARGE SCALE GENOMIC DNA]</scope>
    <source>
        <strain evidence="3">DSM 22002</strain>
    </source>
</reference>
<name>A0A1G8B666_9MICO</name>
<keyword evidence="2" id="KW-0479">Metal-binding</keyword>
<proteinExistence type="predicted"/>
<dbReference type="Proteomes" id="UP000198822">
    <property type="component" value="Chromosome I"/>
</dbReference>
<dbReference type="InterPro" id="IPR032330">
    <property type="entry name" value="EF-G-binding_C"/>
</dbReference>
<dbReference type="EMBL" id="LT629695">
    <property type="protein sequence ID" value="SDH28634.1"/>
    <property type="molecule type" value="Genomic_DNA"/>
</dbReference>
<keyword evidence="2" id="KW-0862">Zinc</keyword>
<evidence type="ECO:0000313" key="3">
    <source>
        <dbReference type="Proteomes" id="UP000198822"/>
    </source>
</evidence>
<dbReference type="OrthoDB" id="4171838at2"/>
<protein>
    <submittedName>
        <fullName evidence="2">FBP C-terminal treble-clef zinc-finger</fullName>
    </submittedName>
</protein>
<dbReference type="GO" id="GO:0008270">
    <property type="term" value="F:zinc ion binding"/>
    <property type="evidence" value="ECO:0007669"/>
    <property type="project" value="UniProtKB-KW"/>
</dbReference>
<dbReference type="STRING" id="399736.SAMN04489720_0686"/>
<dbReference type="RefSeq" id="WP_157674646.1">
    <property type="nucleotide sequence ID" value="NZ_LT629695.1"/>
</dbReference>
<evidence type="ECO:0000259" key="1">
    <source>
        <dbReference type="Pfam" id="PF16571"/>
    </source>
</evidence>
<accession>A0A1G8B666</accession>